<comment type="function">
    <text evidence="1">Essential component of the renin-angiotensin system (RAS), a potent regulator of blood pressure, body fluid and electrolyte homeostasis.</text>
</comment>
<evidence type="ECO:0000313" key="18">
    <source>
        <dbReference type="EMBL" id="KAG5266498.1"/>
    </source>
</evidence>
<evidence type="ECO:0000256" key="10">
    <source>
        <dbReference type="ARBA" id="ARBA00023322"/>
    </source>
</evidence>
<dbReference type="InterPro" id="IPR042185">
    <property type="entry name" value="Serpin_sf_2"/>
</dbReference>
<keyword evidence="8" id="KW-1015">Disulfide bond</keyword>
<comment type="function">
    <text evidence="12">Is a ligand for the G-protein coupled receptor MAS1. Has vasodilator and antidiuretic effects. Has an antithrombotic effect that involves MAS1-mediated release of nitric oxide from platelets.</text>
</comment>
<evidence type="ECO:0000256" key="15">
    <source>
        <dbReference type="RuleBase" id="RU000411"/>
    </source>
</evidence>
<evidence type="ECO:0000256" key="8">
    <source>
        <dbReference type="ARBA" id="ARBA00023157"/>
    </source>
</evidence>
<dbReference type="InterPro" id="IPR000215">
    <property type="entry name" value="Serpin_fam"/>
</dbReference>
<comment type="caution">
    <text evidence="18">The sequence shown here is derived from an EMBL/GenBank/DDBJ whole genome shotgun (WGS) entry which is preliminary data.</text>
</comment>
<dbReference type="SMART" id="SM00093">
    <property type="entry name" value="SERPIN"/>
    <property type="match status" value="1"/>
</dbReference>
<dbReference type="Proteomes" id="UP000823561">
    <property type="component" value="Chromosome 18"/>
</dbReference>
<dbReference type="Gene3D" id="3.30.497.10">
    <property type="entry name" value="Antithrombin, subunit I, domain 2"/>
    <property type="match status" value="1"/>
</dbReference>
<keyword evidence="9" id="KW-0325">Glycoprotein</keyword>
<dbReference type="PANTHER" id="PTHR11461">
    <property type="entry name" value="SERINE PROTEASE INHIBITOR, SERPIN"/>
    <property type="match status" value="1"/>
</dbReference>
<dbReference type="GO" id="GO:0003081">
    <property type="term" value="P:regulation of systemic arterial blood pressure by renin-angiotensin"/>
    <property type="evidence" value="ECO:0007669"/>
    <property type="project" value="InterPro"/>
</dbReference>
<dbReference type="GO" id="GO:0042310">
    <property type="term" value="P:vasoconstriction"/>
    <property type="evidence" value="ECO:0007669"/>
    <property type="project" value="UniProtKB-KW"/>
</dbReference>
<feature type="signal peptide" evidence="16">
    <location>
        <begin position="1"/>
        <end position="19"/>
    </location>
</feature>
<keyword evidence="7" id="KW-0838">Vasoactive</keyword>
<comment type="subcellular location">
    <subcellularLocation>
        <location evidence="2">Secreted</location>
    </subcellularLocation>
</comment>
<keyword evidence="10" id="KW-0839">Vasoconstrictor</keyword>
<organism evidence="18 19">
    <name type="scientific">Alosa alosa</name>
    <name type="common">allis shad</name>
    <dbReference type="NCBI Taxonomy" id="278164"/>
    <lineage>
        <taxon>Eukaryota</taxon>
        <taxon>Metazoa</taxon>
        <taxon>Chordata</taxon>
        <taxon>Craniata</taxon>
        <taxon>Vertebrata</taxon>
        <taxon>Euteleostomi</taxon>
        <taxon>Actinopterygii</taxon>
        <taxon>Neopterygii</taxon>
        <taxon>Teleostei</taxon>
        <taxon>Clupei</taxon>
        <taxon>Clupeiformes</taxon>
        <taxon>Clupeoidei</taxon>
        <taxon>Clupeidae</taxon>
        <taxon>Alosa</taxon>
    </lineage>
</organism>
<dbReference type="InterPro" id="IPR036186">
    <property type="entry name" value="Serpin_sf"/>
</dbReference>
<keyword evidence="19" id="KW-1185">Reference proteome</keyword>
<evidence type="ECO:0000256" key="4">
    <source>
        <dbReference type="ARBA" id="ARBA00015105"/>
    </source>
</evidence>
<keyword evidence="6 16" id="KW-0732">Signal</keyword>
<evidence type="ECO:0000256" key="16">
    <source>
        <dbReference type="SAM" id="SignalP"/>
    </source>
</evidence>
<reference evidence="18" key="1">
    <citation type="submission" date="2020-10" db="EMBL/GenBank/DDBJ databases">
        <title>Chromosome-scale genome assembly of the Allis shad, Alosa alosa.</title>
        <authorList>
            <person name="Margot Z."/>
            <person name="Christophe K."/>
            <person name="Cabau C."/>
            <person name="Louis A."/>
            <person name="Berthelot C."/>
            <person name="Parey E."/>
            <person name="Roest Crollius H."/>
            <person name="Montfort J."/>
            <person name="Robinson-Rechavi M."/>
            <person name="Bucao C."/>
            <person name="Bouchez O."/>
            <person name="Gislard M."/>
            <person name="Lluch J."/>
            <person name="Milhes M."/>
            <person name="Lampietro C."/>
            <person name="Lopez Roques C."/>
            <person name="Donnadieu C."/>
            <person name="Braasch I."/>
            <person name="Desvignes T."/>
            <person name="Postlethwait J."/>
            <person name="Bobe J."/>
            <person name="Guiguen Y."/>
        </authorList>
    </citation>
    <scope>NUCLEOTIDE SEQUENCE</scope>
    <source>
        <strain evidence="18">M-15738</strain>
        <tissue evidence="18">Blood</tissue>
    </source>
</reference>
<evidence type="ECO:0000313" key="19">
    <source>
        <dbReference type="Proteomes" id="UP000823561"/>
    </source>
</evidence>
<proteinExistence type="inferred from homology"/>
<evidence type="ECO:0000256" key="1">
    <source>
        <dbReference type="ARBA" id="ARBA00002747"/>
    </source>
</evidence>
<dbReference type="PROSITE" id="PS00284">
    <property type="entry name" value="SERPIN"/>
    <property type="match status" value="1"/>
</dbReference>
<dbReference type="InterPro" id="IPR000227">
    <property type="entry name" value="Angiotensinogen"/>
</dbReference>
<sequence>MREAVLSLVLVSCLALSLANRVYVHPFGLFALGNISCEVIQSNEPEQVEVVKATPIGLQDNTAPDLRDLSNSNGMENSTQRKDVLAELQNILGLRMYKVLTNSQKDSNTLYSPVNVFGTLVTLYLGASKKTAVPYQQLLGIYKETETENCVYLIDGHMVLRTLQEINALIDGPRDELRTLVWSFITEDGEISKDFVRGAQDFSDASYTRSVDFTKPEDAEKEVNSFIQKTSDGDIKEIFQNLSSTTNFLFASSVHFKGNWRTAFQPEATSMQDFKVDEETTVSVPLMTHTGEYKYLNDKGRKCTVVKLGLSMRTYMLLVLPYEGASLQDIESQLQTEVLSKWYQHLKEGYLELSLPKFSLTGLTDLKSLLTDMNVEEYLLGSKAQFQRLSNKEKFTVDKVFSKVVFEMSEEGSQVSNKTEDGRVPLKLTVNRPFLFAIVEGNSNAILMLGKIINPAV</sequence>
<dbReference type="EMBL" id="JADWDJ010000018">
    <property type="protein sequence ID" value="KAG5266498.1"/>
    <property type="molecule type" value="Genomic_DNA"/>
</dbReference>
<dbReference type="Gene3D" id="2.30.39.10">
    <property type="entry name" value="Alpha-1-antitrypsin, domain 1"/>
    <property type="match status" value="1"/>
</dbReference>
<dbReference type="InterPro" id="IPR023796">
    <property type="entry name" value="Serpin_dom"/>
</dbReference>
<dbReference type="SUPFAM" id="SSF56574">
    <property type="entry name" value="Serpins"/>
    <property type="match status" value="1"/>
</dbReference>
<dbReference type="GO" id="GO:0042981">
    <property type="term" value="P:regulation of apoptotic process"/>
    <property type="evidence" value="ECO:0007669"/>
    <property type="project" value="TreeGrafter"/>
</dbReference>
<dbReference type="PANTHER" id="PTHR11461:SF13">
    <property type="entry name" value="ANGIOTENSINOGEN"/>
    <property type="match status" value="1"/>
</dbReference>
<evidence type="ECO:0000256" key="5">
    <source>
        <dbReference type="ARBA" id="ARBA00022525"/>
    </source>
</evidence>
<evidence type="ECO:0000256" key="13">
    <source>
        <dbReference type="ARBA" id="ARBA00033182"/>
    </source>
</evidence>
<evidence type="ECO:0000259" key="17">
    <source>
        <dbReference type="SMART" id="SM00093"/>
    </source>
</evidence>
<dbReference type="PRINTS" id="PR00654">
    <property type="entry name" value="ANGIOTENSNGN"/>
</dbReference>
<dbReference type="GO" id="GO:0005615">
    <property type="term" value="C:extracellular space"/>
    <property type="evidence" value="ECO:0007669"/>
    <property type="project" value="InterPro"/>
</dbReference>
<name>A0AAV6FUV6_9TELE</name>
<dbReference type="GO" id="GO:0004867">
    <property type="term" value="F:serine-type endopeptidase inhibitor activity"/>
    <property type="evidence" value="ECO:0007669"/>
    <property type="project" value="InterPro"/>
</dbReference>
<comment type="function">
    <text evidence="14">Acts directly on vascular smooth muscle as a potent vasoconstrictor, affects cardiac contractility and heart rate through its action on the sympathetic nervous system, and alters renal sodium and water absorption through its ability to stimulate the zona glomerulosa cells of the adrenal cortex to synthesize and secrete aldosterone. Acts by binding to angiotensin receptors AGTR1 and AGTR2. Also binds the DEAR/FBXW7-AS1 receptor.</text>
</comment>
<evidence type="ECO:0000256" key="6">
    <source>
        <dbReference type="ARBA" id="ARBA00022729"/>
    </source>
</evidence>
<gene>
    <name evidence="18" type="ORF">AALO_G00232760</name>
</gene>
<evidence type="ECO:0000256" key="9">
    <source>
        <dbReference type="ARBA" id="ARBA00023180"/>
    </source>
</evidence>
<evidence type="ECO:0000256" key="12">
    <source>
        <dbReference type="ARBA" id="ARBA00029391"/>
    </source>
</evidence>
<dbReference type="Pfam" id="PF00079">
    <property type="entry name" value="Serpin"/>
    <property type="match status" value="1"/>
</dbReference>
<evidence type="ECO:0000256" key="3">
    <source>
        <dbReference type="ARBA" id="ARBA00009500"/>
    </source>
</evidence>
<comment type="function">
    <text evidence="11">Stimulates aldosterone release.</text>
</comment>
<keyword evidence="5" id="KW-0964">Secreted</keyword>
<comment type="similarity">
    <text evidence="3 15">Belongs to the serpin family.</text>
</comment>
<evidence type="ECO:0000256" key="14">
    <source>
        <dbReference type="ARBA" id="ARBA00046068"/>
    </source>
</evidence>
<evidence type="ECO:0000256" key="2">
    <source>
        <dbReference type="ARBA" id="ARBA00004613"/>
    </source>
</evidence>
<evidence type="ECO:0000256" key="11">
    <source>
        <dbReference type="ARBA" id="ARBA00029380"/>
    </source>
</evidence>
<protein>
    <recommendedName>
        <fullName evidence="4">Angiotensinogen</fullName>
    </recommendedName>
    <alternativeName>
        <fullName evidence="13">Serpin A8</fullName>
    </alternativeName>
</protein>
<feature type="domain" description="Serpin" evidence="17">
    <location>
        <begin position="94"/>
        <end position="455"/>
    </location>
</feature>
<evidence type="ECO:0000256" key="7">
    <source>
        <dbReference type="ARBA" id="ARBA00022858"/>
    </source>
</evidence>
<dbReference type="InterPro" id="IPR023795">
    <property type="entry name" value="Serpin_CS"/>
</dbReference>
<dbReference type="InterPro" id="IPR042178">
    <property type="entry name" value="Serpin_sf_1"/>
</dbReference>
<accession>A0AAV6FUV6</accession>
<feature type="chain" id="PRO_5043574231" description="Angiotensinogen" evidence="16">
    <location>
        <begin position="20"/>
        <end position="457"/>
    </location>
</feature>
<dbReference type="AlphaFoldDB" id="A0AAV6FUV6"/>